<accession>A0A1I1UC55</accession>
<dbReference type="InterPro" id="IPR003594">
    <property type="entry name" value="HATPase_dom"/>
</dbReference>
<dbReference type="Pfam" id="PF08447">
    <property type="entry name" value="PAS_3"/>
    <property type="match status" value="6"/>
</dbReference>
<feature type="domain" description="PAC" evidence="8">
    <location>
        <begin position="979"/>
        <end position="1032"/>
    </location>
</feature>
<dbReference type="Pfam" id="PF08448">
    <property type="entry name" value="PAS_4"/>
    <property type="match status" value="2"/>
</dbReference>
<feature type="domain" description="PAS" evidence="7">
    <location>
        <begin position="8"/>
        <end position="80"/>
    </location>
</feature>
<dbReference type="Pfam" id="PF00512">
    <property type="entry name" value="HisKA"/>
    <property type="match status" value="1"/>
</dbReference>
<dbReference type="RefSeq" id="WP_093828315.1">
    <property type="nucleotide sequence ID" value="NZ_FOLQ01000006.1"/>
</dbReference>
<evidence type="ECO:0000259" key="7">
    <source>
        <dbReference type="PROSITE" id="PS50112"/>
    </source>
</evidence>
<dbReference type="Gene3D" id="1.10.287.130">
    <property type="match status" value="1"/>
</dbReference>
<dbReference type="InterPro" id="IPR000014">
    <property type="entry name" value="PAS"/>
</dbReference>
<feature type="domain" description="PAC" evidence="8">
    <location>
        <begin position="339"/>
        <end position="391"/>
    </location>
</feature>
<dbReference type="Proteomes" id="UP000198598">
    <property type="component" value="Unassembled WGS sequence"/>
</dbReference>
<dbReference type="SMART" id="SM00086">
    <property type="entry name" value="PAC"/>
    <property type="match status" value="7"/>
</dbReference>
<dbReference type="PROSITE" id="PS50109">
    <property type="entry name" value="HIS_KIN"/>
    <property type="match status" value="1"/>
</dbReference>
<evidence type="ECO:0000256" key="2">
    <source>
        <dbReference type="ARBA" id="ARBA00012438"/>
    </source>
</evidence>
<dbReference type="CDD" id="cd00130">
    <property type="entry name" value="PAS"/>
    <property type="match status" value="6"/>
</dbReference>
<name>A0A1I1UC55_9BACT</name>
<dbReference type="PROSITE" id="PS50113">
    <property type="entry name" value="PAC"/>
    <property type="match status" value="6"/>
</dbReference>
<dbReference type="EMBL" id="FOLQ01000006">
    <property type="protein sequence ID" value="SFD65530.1"/>
    <property type="molecule type" value="Genomic_DNA"/>
</dbReference>
<dbReference type="CDD" id="cd00082">
    <property type="entry name" value="HisKA"/>
    <property type="match status" value="1"/>
</dbReference>
<evidence type="ECO:0000256" key="3">
    <source>
        <dbReference type="ARBA" id="ARBA00022553"/>
    </source>
</evidence>
<dbReference type="FunFam" id="3.30.450.20:FF:000099">
    <property type="entry name" value="Sensory box sensor histidine kinase"/>
    <property type="match status" value="1"/>
</dbReference>
<dbReference type="InterPro" id="IPR003661">
    <property type="entry name" value="HisK_dim/P_dom"/>
</dbReference>
<evidence type="ECO:0000259" key="8">
    <source>
        <dbReference type="PROSITE" id="PS50113"/>
    </source>
</evidence>
<dbReference type="SUPFAM" id="SSF55785">
    <property type="entry name" value="PYP-like sensor domain (PAS domain)"/>
    <property type="match status" value="8"/>
</dbReference>
<dbReference type="Gene3D" id="3.30.565.10">
    <property type="entry name" value="Histidine kinase-like ATPase, C-terminal domain"/>
    <property type="match status" value="1"/>
</dbReference>
<proteinExistence type="predicted"/>
<dbReference type="STRING" id="662367.SAMN05216167_106117"/>
<dbReference type="InterPro" id="IPR036097">
    <property type="entry name" value="HisK_dim/P_sf"/>
</dbReference>
<evidence type="ECO:0000313" key="10">
    <source>
        <dbReference type="Proteomes" id="UP000198598"/>
    </source>
</evidence>
<reference evidence="9 10" key="1">
    <citation type="submission" date="2016-10" db="EMBL/GenBank/DDBJ databases">
        <authorList>
            <person name="de Groot N.N."/>
        </authorList>
    </citation>
    <scope>NUCLEOTIDE SEQUENCE [LARGE SCALE GENOMIC DNA]</scope>
    <source>
        <strain evidence="9 10">DSM 26130</strain>
    </source>
</reference>
<evidence type="ECO:0000256" key="5">
    <source>
        <dbReference type="ARBA" id="ARBA00022777"/>
    </source>
</evidence>
<dbReference type="NCBIfam" id="TIGR00229">
    <property type="entry name" value="sensory_box"/>
    <property type="match status" value="6"/>
</dbReference>
<feature type="domain" description="PAC" evidence="8">
    <location>
        <begin position="466"/>
        <end position="518"/>
    </location>
</feature>
<dbReference type="PANTHER" id="PTHR43304">
    <property type="entry name" value="PHYTOCHROME-LIKE PROTEIN CPH1"/>
    <property type="match status" value="1"/>
</dbReference>
<feature type="domain" description="PAC" evidence="8">
    <location>
        <begin position="850"/>
        <end position="905"/>
    </location>
</feature>
<dbReference type="PROSITE" id="PS50112">
    <property type="entry name" value="PAS"/>
    <property type="match status" value="4"/>
</dbReference>
<keyword evidence="3" id="KW-0597">Phosphoprotein</keyword>
<dbReference type="GO" id="GO:0000155">
    <property type="term" value="F:phosphorelay sensor kinase activity"/>
    <property type="evidence" value="ECO:0007669"/>
    <property type="project" value="InterPro"/>
</dbReference>
<sequence length="1288" mass="146021">MDTDLVTTSELFELLTKATRDAVWHWDLEADTVWWNEGFNTLFGYETQVSESGPALWYNHVHPDDKDRVLGSIHEAIEQGATNWSAEYQFCRANGTYATVYDRGYILHRDRKPIRMVGAMQDITERIVLQRARDESEERLRFALQSAQLGTWEYDPLAGTVNWDDRAKEIFGIPRANAMAYEHSLAYIHPDDSRKVEEAVKWALNPASGGHYDLKYRTRAGDNGQSRWVRSIGQTHFSETGQAYRFSGVAQDITEEMLAKEKAELSEQQARIAVEGAGSGSFSVNMDTNEIIYSASYARIVTGEITTGLSRDVFIEHIHPDDRLIRERAYEMASDTNTVSYEARFIWKDKSVHWVKVLGQYLSNSAGKSVTFSGIVTDITRQRESAKALKEAEERFTIAFNNTSMGMAFTDKRANFTLVNEAYTKLLGYSIDELQHLNSFELTHAEDREGNRKLFEEVVRGDRPFFNLVKRYIHKDGSIRWVQLNVTRVADAQDETHSMIIIADDISAEVATRQALRDSEALFRSITTASTAALWTTDESLAITYVSPKWVDWTGVPLEKHLGNGWLNYVVIEDRQRAAEHFLADFRAFRYHESQFRVLNATDGRMRWVVCTGTPQYATDGRFTGYIGAILDISERIEANAKLRASDERFRNMITQAPVAIGILNSRNLVVETANTSMLEIWGKDMSIIGLPLIEALPELDGQGFIELLENVYDSGISHYGYEMHAQLHRKGKLEDAYFNFVYAPVRDEVEMTNGVLVVATEVTSQVKAKRALQESEQRFRNLIEEAPVATSLFIVPEMIIELPNEAMLKFWGKDSAVIGKTLREGVPELIGQPFLDILQQVYATGIEYSAQEARADLMVDGQLKTFYFNFTYKPLRNAAGKVYAILDMAIDVTEQVLARRTIEASELRFRSLMEAMSPMTWTNTPQGEVDFYNQQWYDYTGLGFEQTKAWGWQAVVHPDDLAHTLEVYKAALSTGTVFVVENRYRRGADGMYRWHLNRALPIRDEEGVITVWVGTATDIHEQKELEAELEELVQARTEQLLASNHDLRRSNDNLEKFAYIASHDLQEPLRKIQAFGDILKSQYADQLGEGVDNLERMQSAASRMSQLIRDLLTFSRISTRQETTSLVHLNHVLAGVLDDLEIAIKQAEARVRVGNLPTVLGDESQLRQLFQNLLSNALKFQKADVRPIIQIQVEQVGPNDIPLSIRPIRPVSAYYCISVSDNGIGFEEKYIDRIFQVFQRLHGRTKYAGTGIGLAICEKVVTNHGGAITAVSQLGRGATFIVYLPVV</sequence>
<organism evidence="9 10">
    <name type="scientific">Spirosoma endophyticum</name>
    <dbReference type="NCBI Taxonomy" id="662367"/>
    <lineage>
        <taxon>Bacteria</taxon>
        <taxon>Pseudomonadati</taxon>
        <taxon>Bacteroidota</taxon>
        <taxon>Cytophagia</taxon>
        <taxon>Cytophagales</taxon>
        <taxon>Cytophagaceae</taxon>
        <taxon>Spirosoma</taxon>
    </lineage>
</organism>
<dbReference type="OrthoDB" id="9124519at2"/>
<dbReference type="PANTHER" id="PTHR43304:SF1">
    <property type="entry name" value="PAC DOMAIN-CONTAINING PROTEIN"/>
    <property type="match status" value="1"/>
</dbReference>
<keyword evidence="4" id="KW-0808">Transferase</keyword>
<dbReference type="EC" id="2.7.13.3" evidence="2"/>
<dbReference type="InterPro" id="IPR005467">
    <property type="entry name" value="His_kinase_dom"/>
</dbReference>
<dbReference type="Gene3D" id="3.30.450.20">
    <property type="entry name" value="PAS domain"/>
    <property type="match status" value="8"/>
</dbReference>
<dbReference type="SUPFAM" id="SSF47384">
    <property type="entry name" value="Homodimeric domain of signal transducing histidine kinase"/>
    <property type="match status" value="1"/>
</dbReference>
<feature type="domain" description="PAC" evidence="8">
    <location>
        <begin position="212"/>
        <end position="265"/>
    </location>
</feature>
<dbReference type="PRINTS" id="PR00344">
    <property type="entry name" value="BCTRLSENSOR"/>
</dbReference>
<feature type="domain" description="Histidine kinase" evidence="6">
    <location>
        <begin position="1061"/>
        <end position="1288"/>
    </location>
</feature>
<protein>
    <recommendedName>
        <fullName evidence="2">histidine kinase</fullName>
        <ecNumber evidence="2">2.7.13.3</ecNumber>
    </recommendedName>
</protein>
<dbReference type="SMART" id="SM00387">
    <property type="entry name" value="HATPase_c"/>
    <property type="match status" value="1"/>
</dbReference>
<gene>
    <name evidence="9" type="ORF">SAMN05216167_106117</name>
</gene>
<dbReference type="InterPro" id="IPR013656">
    <property type="entry name" value="PAS_4"/>
</dbReference>
<dbReference type="Pfam" id="PF02518">
    <property type="entry name" value="HATPase_c"/>
    <property type="match status" value="1"/>
</dbReference>
<comment type="catalytic activity">
    <reaction evidence="1">
        <text>ATP + protein L-histidine = ADP + protein N-phospho-L-histidine.</text>
        <dbReference type="EC" id="2.7.13.3"/>
    </reaction>
</comment>
<keyword evidence="10" id="KW-1185">Reference proteome</keyword>
<evidence type="ECO:0000256" key="1">
    <source>
        <dbReference type="ARBA" id="ARBA00000085"/>
    </source>
</evidence>
<dbReference type="InterPro" id="IPR000700">
    <property type="entry name" value="PAS-assoc_C"/>
</dbReference>
<dbReference type="SMART" id="SM00091">
    <property type="entry name" value="PAS"/>
    <property type="match status" value="8"/>
</dbReference>
<dbReference type="Gene3D" id="2.10.70.100">
    <property type="match status" value="2"/>
</dbReference>
<dbReference type="InterPro" id="IPR052162">
    <property type="entry name" value="Sensor_kinase/Photoreceptor"/>
</dbReference>
<feature type="domain" description="PAC" evidence="8">
    <location>
        <begin position="592"/>
        <end position="645"/>
    </location>
</feature>
<dbReference type="FunFam" id="3.30.565.10:FF:000006">
    <property type="entry name" value="Sensor histidine kinase WalK"/>
    <property type="match status" value="1"/>
</dbReference>
<evidence type="ECO:0000313" key="9">
    <source>
        <dbReference type="EMBL" id="SFD65530.1"/>
    </source>
</evidence>
<dbReference type="InterPro" id="IPR004358">
    <property type="entry name" value="Sig_transdc_His_kin-like_C"/>
</dbReference>
<dbReference type="InterPro" id="IPR013655">
    <property type="entry name" value="PAS_fold_3"/>
</dbReference>
<dbReference type="InterPro" id="IPR036890">
    <property type="entry name" value="HATPase_C_sf"/>
</dbReference>
<keyword evidence="5" id="KW-0418">Kinase</keyword>
<dbReference type="SUPFAM" id="SSF55874">
    <property type="entry name" value="ATPase domain of HSP90 chaperone/DNA topoisomerase II/histidine kinase"/>
    <property type="match status" value="1"/>
</dbReference>
<dbReference type="InterPro" id="IPR001610">
    <property type="entry name" value="PAC"/>
</dbReference>
<feature type="domain" description="PAS" evidence="7">
    <location>
        <begin position="392"/>
        <end position="462"/>
    </location>
</feature>
<feature type="domain" description="PAS" evidence="7">
    <location>
        <begin position="906"/>
        <end position="976"/>
    </location>
</feature>
<feature type="domain" description="PAS" evidence="7">
    <location>
        <begin position="136"/>
        <end position="207"/>
    </location>
</feature>
<dbReference type="SMART" id="SM00388">
    <property type="entry name" value="HisKA"/>
    <property type="match status" value="1"/>
</dbReference>
<evidence type="ECO:0000259" key="6">
    <source>
        <dbReference type="PROSITE" id="PS50109"/>
    </source>
</evidence>
<evidence type="ECO:0000256" key="4">
    <source>
        <dbReference type="ARBA" id="ARBA00022679"/>
    </source>
</evidence>
<dbReference type="InterPro" id="IPR035965">
    <property type="entry name" value="PAS-like_dom_sf"/>
</dbReference>